<evidence type="ECO:0000256" key="1">
    <source>
        <dbReference type="SAM" id="SignalP"/>
    </source>
</evidence>
<keyword evidence="3" id="KW-1185">Reference proteome</keyword>
<dbReference type="InterPro" id="IPR036404">
    <property type="entry name" value="Jacalin-like_lectin_dom_sf"/>
</dbReference>
<proteinExistence type="predicted"/>
<evidence type="ECO:0000313" key="3">
    <source>
        <dbReference type="Proteomes" id="UP000550508"/>
    </source>
</evidence>
<accession>A0A849VTZ5</accession>
<comment type="caution">
    <text evidence="2">The sequence shown here is derived from an EMBL/GenBank/DDBJ whole genome shotgun (WGS) entry which is preliminary data.</text>
</comment>
<protein>
    <submittedName>
        <fullName evidence="2">Uncharacterized protein</fullName>
    </submittedName>
</protein>
<name>A0A849VTZ5_9HYPH</name>
<reference evidence="2 3" key="1">
    <citation type="submission" date="2020-05" db="EMBL/GenBank/DDBJ databases">
        <authorList>
            <person name="Kim M.K."/>
        </authorList>
    </citation>
    <scope>NUCLEOTIDE SEQUENCE [LARGE SCALE GENOMIC DNA]</scope>
    <source>
        <strain evidence="2 3">BT25</strain>
    </source>
</reference>
<evidence type="ECO:0000313" key="2">
    <source>
        <dbReference type="EMBL" id="NTS33421.1"/>
    </source>
</evidence>
<feature type="chain" id="PRO_5033042685" evidence="1">
    <location>
        <begin position="22"/>
        <end position="196"/>
    </location>
</feature>
<dbReference type="AlphaFoldDB" id="A0A849VTZ5"/>
<dbReference type="Proteomes" id="UP000550508">
    <property type="component" value="Unassembled WGS sequence"/>
</dbReference>
<dbReference type="RefSeq" id="WP_027232802.1">
    <property type="nucleotide sequence ID" value="NZ_JABUMX010000005.1"/>
</dbReference>
<feature type="signal peptide" evidence="1">
    <location>
        <begin position="1"/>
        <end position="21"/>
    </location>
</feature>
<organism evidence="2 3">
    <name type="scientific">Phyllobacterium pellucidum</name>
    <dbReference type="NCBI Taxonomy" id="2740464"/>
    <lineage>
        <taxon>Bacteria</taxon>
        <taxon>Pseudomonadati</taxon>
        <taxon>Pseudomonadota</taxon>
        <taxon>Alphaproteobacteria</taxon>
        <taxon>Hyphomicrobiales</taxon>
        <taxon>Phyllobacteriaceae</taxon>
        <taxon>Phyllobacterium</taxon>
    </lineage>
</organism>
<sequence>MSALARSVGLIFFALTTVAHGASQTTQVGGSGGSPFKILCPPNHVLIGFNMRTGSALDAIAPACKRLKADGTTLMPISNPGATGGNGGHSNRVNCMGANTFVARLNVFVDRFEIVNHIEIQCRTLANSAPSGVFRPQEGIGGQAVRSFTVECQTGHIPNGIIGRSGALIDRLGLHCDASSVIAPRQLEAIRRYWPY</sequence>
<gene>
    <name evidence="2" type="ORF">HQ945_19375</name>
</gene>
<keyword evidence="1" id="KW-0732">Signal</keyword>
<dbReference type="EMBL" id="JABUMX010000005">
    <property type="protein sequence ID" value="NTS33421.1"/>
    <property type="molecule type" value="Genomic_DNA"/>
</dbReference>
<dbReference type="Gene3D" id="2.100.10.30">
    <property type="entry name" value="Jacalin-like lectin domain"/>
    <property type="match status" value="1"/>
</dbReference>